<proteinExistence type="predicted"/>
<protein>
    <submittedName>
        <fullName evidence="2">Uncharacterized protein</fullName>
    </submittedName>
</protein>
<dbReference type="SUPFAM" id="SSF52047">
    <property type="entry name" value="RNI-like"/>
    <property type="match status" value="1"/>
</dbReference>
<sequence>MCHVHLKAILRRCGPHIRSLSLADINQLLDENSVLEIGALCPELTNLNLSSITASPETLRVLSESFPKLTKIAYCGMTQTNEKAFLFLLKSMASRLRSVDFRGCASLISRNFNGLTTLTLCGVFPLFTNKGLKQISRISSLQTLSLDYNPLVDDNLLSSISDNLQNLRKFTLSFAGTDCQITTNGLCLLAKFKKLEELDLSGLAALNVQVLKSICNDGCLELRTIFLRNCSYLGDDGIAELGNLTKLENVDLSGCILSNPHANPVKIIIGGTICEPHKIRRPYGSRVILDQADNSSLNLNYLSSFVDENELFNGDEDDEFRILSAHSKLIIS</sequence>
<evidence type="ECO:0000313" key="2">
    <source>
        <dbReference type="WBParaSite" id="scaffold14897_cov267.g17677"/>
    </source>
</evidence>
<dbReference type="SMART" id="SM00367">
    <property type="entry name" value="LRR_CC"/>
    <property type="match status" value="4"/>
</dbReference>
<dbReference type="GO" id="GO:0019005">
    <property type="term" value="C:SCF ubiquitin ligase complex"/>
    <property type="evidence" value="ECO:0007669"/>
    <property type="project" value="TreeGrafter"/>
</dbReference>
<evidence type="ECO:0000313" key="1">
    <source>
        <dbReference type="Proteomes" id="UP000887561"/>
    </source>
</evidence>
<keyword evidence="1" id="KW-1185">Reference proteome</keyword>
<organism evidence="1 2">
    <name type="scientific">Meloidogyne javanica</name>
    <name type="common">Root-knot nematode worm</name>
    <dbReference type="NCBI Taxonomy" id="6303"/>
    <lineage>
        <taxon>Eukaryota</taxon>
        <taxon>Metazoa</taxon>
        <taxon>Ecdysozoa</taxon>
        <taxon>Nematoda</taxon>
        <taxon>Chromadorea</taxon>
        <taxon>Rhabditida</taxon>
        <taxon>Tylenchina</taxon>
        <taxon>Tylenchomorpha</taxon>
        <taxon>Tylenchoidea</taxon>
        <taxon>Meloidogynidae</taxon>
        <taxon>Meloidogyninae</taxon>
        <taxon>Meloidogyne</taxon>
        <taxon>Meloidogyne incognita group</taxon>
    </lineage>
</organism>
<dbReference type="AlphaFoldDB" id="A0A915LMX1"/>
<name>A0A915LMX1_MELJA</name>
<dbReference type="Gene3D" id="3.80.10.10">
    <property type="entry name" value="Ribonuclease Inhibitor"/>
    <property type="match status" value="2"/>
</dbReference>
<dbReference type="InterPro" id="IPR006553">
    <property type="entry name" value="Leu-rich_rpt_Cys-con_subtyp"/>
</dbReference>
<accession>A0A915LMX1</accession>
<dbReference type="Proteomes" id="UP000887561">
    <property type="component" value="Unplaced"/>
</dbReference>
<dbReference type="InterPro" id="IPR032675">
    <property type="entry name" value="LRR_dom_sf"/>
</dbReference>
<dbReference type="GO" id="GO:0031146">
    <property type="term" value="P:SCF-dependent proteasomal ubiquitin-dependent protein catabolic process"/>
    <property type="evidence" value="ECO:0007669"/>
    <property type="project" value="TreeGrafter"/>
</dbReference>
<dbReference type="WBParaSite" id="scaffold14897_cov267.g17677">
    <property type="protein sequence ID" value="scaffold14897_cov267.g17677"/>
    <property type="gene ID" value="scaffold14897_cov267.g17677"/>
</dbReference>
<reference evidence="2" key="1">
    <citation type="submission" date="2022-11" db="UniProtKB">
        <authorList>
            <consortium name="WormBaseParasite"/>
        </authorList>
    </citation>
    <scope>IDENTIFICATION</scope>
</reference>
<dbReference type="PANTHER" id="PTHR13318">
    <property type="entry name" value="PARTNER OF PAIRED, ISOFORM B-RELATED"/>
    <property type="match status" value="1"/>
</dbReference>
<dbReference type="PANTHER" id="PTHR13318:SF50">
    <property type="entry name" value="F-BOX_LRR-REPEAT PROTEIN 7"/>
    <property type="match status" value="1"/>
</dbReference>